<feature type="signal peptide" evidence="2">
    <location>
        <begin position="1"/>
        <end position="19"/>
    </location>
</feature>
<dbReference type="AlphaFoldDB" id="A0A1X0SDG6"/>
<dbReference type="OMA" id="MDDNHSH"/>
<dbReference type="EMBL" id="KV921269">
    <property type="protein sequence ID" value="ORE22188.1"/>
    <property type="molecule type" value="Genomic_DNA"/>
</dbReference>
<keyword evidence="2" id="KW-0732">Signal</keyword>
<gene>
    <name evidence="3" type="ORF">BCV71DRAFT_209622</name>
</gene>
<evidence type="ECO:0000313" key="4">
    <source>
        <dbReference type="Proteomes" id="UP000242381"/>
    </source>
</evidence>
<protein>
    <submittedName>
        <fullName evidence="3">Uncharacterized protein</fullName>
    </submittedName>
</protein>
<sequence>MSKCFSSLFLFLFYYFVMSVHNLVLNPISFDSPGNLSLMDDNHSHTSRRKNRNRQCMPSDDEEDDEKEMEEEDEDDEDNQKIKQMPLRKSTQLPSDDEEDNQTLDTFVHHSNRSAPTVVLNHLQQRQQQYQYQQARLAQFHHHPSSMTGMDLLTQLEKEKAAKKRATMKPLNSQIKIEGGLLGQLPEQGTHSISFQQLEQEQMKKRFLDPGLQQQQQRRSYYRSHSRSPSPHKK</sequence>
<feature type="region of interest" description="Disordered" evidence="1">
    <location>
        <begin position="41"/>
        <end position="100"/>
    </location>
</feature>
<proteinExistence type="predicted"/>
<feature type="compositionally biased region" description="Basic residues" evidence="1">
    <location>
        <begin position="220"/>
        <end position="234"/>
    </location>
</feature>
<reference evidence="3 4" key="1">
    <citation type="journal article" date="2016" name="Proc. Natl. Acad. Sci. U.S.A.">
        <title>Lipid metabolic changes in an early divergent fungus govern the establishment of a mutualistic symbiosis with endobacteria.</title>
        <authorList>
            <person name="Lastovetsky O.A."/>
            <person name="Gaspar M.L."/>
            <person name="Mondo S.J."/>
            <person name="LaButti K.M."/>
            <person name="Sandor L."/>
            <person name="Grigoriev I.V."/>
            <person name="Henry S.A."/>
            <person name="Pawlowska T.E."/>
        </authorList>
    </citation>
    <scope>NUCLEOTIDE SEQUENCE [LARGE SCALE GENOMIC DNA]</scope>
    <source>
        <strain evidence="3 4">ATCC 11559</strain>
    </source>
</reference>
<feature type="region of interest" description="Disordered" evidence="1">
    <location>
        <begin position="197"/>
        <end position="234"/>
    </location>
</feature>
<name>A0A1X0SDG6_RHIZD</name>
<organism evidence="3 4">
    <name type="scientific">Rhizopus microsporus</name>
    <dbReference type="NCBI Taxonomy" id="58291"/>
    <lineage>
        <taxon>Eukaryota</taxon>
        <taxon>Fungi</taxon>
        <taxon>Fungi incertae sedis</taxon>
        <taxon>Mucoromycota</taxon>
        <taxon>Mucoromycotina</taxon>
        <taxon>Mucoromycetes</taxon>
        <taxon>Mucorales</taxon>
        <taxon>Mucorineae</taxon>
        <taxon>Rhizopodaceae</taxon>
        <taxon>Rhizopus</taxon>
    </lineage>
</organism>
<evidence type="ECO:0000256" key="2">
    <source>
        <dbReference type="SAM" id="SignalP"/>
    </source>
</evidence>
<dbReference type="Proteomes" id="UP000242381">
    <property type="component" value="Unassembled WGS sequence"/>
</dbReference>
<feature type="compositionally biased region" description="Acidic residues" evidence="1">
    <location>
        <begin position="59"/>
        <end position="78"/>
    </location>
</feature>
<evidence type="ECO:0000313" key="3">
    <source>
        <dbReference type="EMBL" id="ORE22188.1"/>
    </source>
</evidence>
<feature type="chain" id="PRO_5013343901" evidence="2">
    <location>
        <begin position="20"/>
        <end position="234"/>
    </location>
</feature>
<dbReference type="VEuPathDB" id="FungiDB:BCV72DRAFT_243630"/>
<evidence type="ECO:0000256" key="1">
    <source>
        <dbReference type="SAM" id="MobiDB-lite"/>
    </source>
</evidence>
<accession>A0A1X0SDG6</accession>